<protein>
    <submittedName>
        <fullName evidence="3">CPBP family glutamic-type intramembrane protease</fullName>
        <ecNumber evidence="3">3.4.-.-</ecNumber>
    </submittedName>
</protein>
<dbReference type="InterPro" id="IPR052710">
    <property type="entry name" value="CAAX_protease"/>
</dbReference>
<name>A0ABY9TLM9_9GAMM</name>
<feature type="transmembrane region" description="Helical" evidence="1">
    <location>
        <begin position="104"/>
        <end position="122"/>
    </location>
</feature>
<feature type="transmembrane region" description="Helical" evidence="1">
    <location>
        <begin position="142"/>
        <end position="160"/>
    </location>
</feature>
<evidence type="ECO:0000313" key="4">
    <source>
        <dbReference type="Proteomes" id="UP001248581"/>
    </source>
</evidence>
<dbReference type="PANTHER" id="PTHR36435">
    <property type="entry name" value="SLR1288 PROTEIN"/>
    <property type="match status" value="1"/>
</dbReference>
<dbReference type="GO" id="GO:0006508">
    <property type="term" value="P:proteolysis"/>
    <property type="evidence" value="ECO:0007669"/>
    <property type="project" value="UniProtKB-KW"/>
</dbReference>
<proteinExistence type="predicted"/>
<sequence>MSEPENIPSLHSYEPLSHAVIWIMVLYVPTIFLSVAIVMYAESSPQIMDTTAWLTDGDVTTVFSILMALVTLPLLAYGTKTLSVKQRLNFFGLQSSFNFNEFKPWLILTFVYIVLSYLINILLDVRIPEWMLDMRDTIDYGWLSILSVCIIAPIFEELVFRGFIFSKIERTRLRKSGAVVVTAIIFTLIHTQYEGIVLADLFVLSLLLSFIRLKTNNLKYCIAVHMLNNMISALFLF</sequence>
<keyword evidence="1" id="KW-1133">Transmembrane helix</keyword>
<gene>
    <name evidence="3" type="ORF">RI845_03385</name>
</gene>
<evidence type="ECO:0000256" key="1">
    <source>
        <dbReference type="SAM" id="Phobius"/>
    </source>
</evidence>
<keyword evidence="4" id="KW-1185">Reference proteome</keyword>
<dbReference type="RefSeq" id="WP_348388352.1">
    <property type="nucleotide sequence ID" value="NZ_CP134146.1"/>
</dbReference>
<feature type="transmembrane region" description="Helical" evidence="1">
    <location>
        <begin position="172"/>
        <end position="189"/>
    </location>
</feature>
<keyword evidence="1" id="KW-0812">Transmembrane</keyword>
<evidence type="ECO:0000313" key="3">
    <source>
        <dbReference type="EMBL" id="WNC69208.1"/>
    </source>
</evidence>
<organism evidence="3 4">
    <name type="scientific">Thalassotalea nanhaiensis</name>
    <dbReference type="NCBI Taxonomy" id="3065648"/>
    <lineage>
        <taxon>Bacteria</taxon>
        <taxon>Pseudomonadati</taxon>
        <taxon>Pseudomonadota</taxon>
        <taxon>Gammaproteobacteria</taxon>
        <taxon>Alteromonadales</taxon>
        <taxon>Colwelliaceae</taxon>
        <taxon>Thalassotalea</taxon>
    </lineage>
</organism>
<keyword evidence="3" id="KW-0645">Protease</keyword>
<dbReference type="PANTHER" id="PTHR36435:SF1">
    <property type="entry name" value="CAAX AMINO TERMINAL PROTEASE FAMILY PROTEIN"/>
    <property type="match status" value="1"/>
</dbReference>
<feature type="domain" description="CAAX prenyl protease 2/Lysostaphin resistance protein A-like" evidence="2">
    <location>
        <begin position="142"/>
        <end position="231"/>
    </location>
</feature>
<dbReference type="GO" id="GO:0008233">
    <property type="term" value="F:peptidase activity"/>
    <property type="evidence" value="ECO:0007669"/>
    <property type="project" value="UniProtKB-KW"/>
</dbReference>
<dbReference type="EMBL" id="CP134146">
    <property type="protein sequence ID" value="WNC69208.1"/>
    <property type="molecule type" value="Genomic_DNA"/>
</dbReference>
<dbReference type="Proteomes" id="UP001248581">
    <property type="component" value="Chromosome"/>
</dbReference>
<feature type="transmembrane region" description="Helical" evidence="1">
    <location>
        <begin position="20"/>
        <end position="41"/>
    </location>
</feature>
<dbReference type="Pfam" id="PF02517">
    <property type="entry name" value="Rce1-like"/>
    <property type="match status" value="1"/>
</dbReference>
<dbReference type="InterPro" id="IPR003675">
    <property type="entry name" value="Rce1/LyrA-like_dom"/>
</dbReference>
<accession>A0ABY9TLM9</accession>
<evidence type="ECO:0000259" key="2">
    <source>
        <dbReference type="Pfam" id="PF02517"/>
    </source>
</evidence>
<reference evidence="4" key="1">
    <citation type="submission" date="2023-09" db="EMBL/GenBank/DDBJ databases">
        <authorList>
            <person name="Li S."/>
            <person name="Li X."/>
            <person name="Zhang C."/>
            <person name="Zhao Z."/>
        </authorList>
    </citation>
    <scope>NUCLEOTIDE SEQUENCE [LARGE SCALE GENOMIC DNA]</scope>
    <source>
        <strain evidence="4">SQ345</strain>
    </source>
</reference>
<dbReference type="EC" id="3.4.-.-" evidence="3"/>
<keyword evidence="1" id="KW-0472">Membrane</keyword>
<keyword evidence="3" id="KW-0378">Hydrolase</keyword>
<feature type="transmembrane region" description="Helical" evidence="1">
    <location>
        <begin position="61"/>
        <end position="83"/>
    </location>
</feature>